<feature type="transmembrane region" description="Helical" evidence="3">
    <location>
        <begin position="174"/>
        <end position="196"/>
    </location>
</feature>
<feature type="domain" description="Major facilitator superfamily (MFS) profile" evidence="4">
    <location>
        <begin position="207"/>
        <end position="456"/>
    </location>
</feature>
<dbReference type="PROSITE" id="PS50850">
    <property type="entry name" value="MFS"/>
    <property type="match status" value="1"/>
</dbReference>
<dbReference type="PANTHER" id="PTHR11360:SF284">
    <property type="entry name" value="EG:103B4.3 PROTEIN-RELATED"/>
    <property type="match status" value="1"/>
</dbReference>
<dbReference type="AlphaFoldDB" id="A0AAD5XWF2"/>
<evidence type="ECO:0000256" key="2">
    <source>
        <dbReference type="ARBA" id="ARBA00006727"/>
    </source>
</evidence>
<dbReference type="SUPFAM" id="SSF103473">
    <property type="entry name" value="MFS general substrate transporter"/>
    <property type="match status" value="1"/>
</dbReference>
<dbReference type="GO" id="GO:0022857">
    <property type="term" value="F:transmembrane transporter activity"/>
    <property type="evidence" value="ECO:0007669"/>
    <property type="project" value="InterPro"/>
</dbReference>
<reference evidence="5" key="1">
    <citation type="submission" date="2020-05" db="EMBL/GenBank/DDBJ databases">
        <title>Phylogenomic resolution of chytrid fungi.</title>
        <authorList>
            <person name="Stajich J.E."/>
            <person name="Amses K."/>
            <person name="Simmons R."/>
            <person name="Seto K."/>
            <person name="Myers J."/>
            <person name="Bonds A."/>
            <person name="Quandt C.A."/>
            <person name="Barry K."/>
            <person name="Liu P."/>
            <person name="Grigoriev I."/>
            <person name="Longcore J.E."/>
            <person name="James T.Y."/>
        </authorList>
    </citation>
    <scope>NUCLEOTIDE SEQUENCE</scope>
    <source>
        <strain evidence="5">JEL0476</strain>
    </source>
</reference>
<sequence length="456" mass="49526">MNEKFLQKKDEIISIDITEEADFVDSNLSTSNLECKFIDSNTAQPVPLADLTFASYQTVAKHDVNYIVVEQDLPSSWLIVLGSFLTHFFVMGFFFSFGTFQQHYVKIGIGNSSTVAFIGSIGPAVIVLSGIFSGHVADQIGYCTSIKIGATFLGTGLILASFSKEFWKLVITQGILLGIGGGLCFFPSSSAPSFWFVKYRGFATGLAASGTGFGGFMYGIVIEKMLNSNLSLEWTLRILGLLIFGSSFGFFIPVFYIPFYVTEHLSLKPEDGALAVAIYNASSSIGRIFMGLIADLGPGYAWSYLSCFSLHGLSILLIFIPASQYSVLILFSVIGGFLSGGIISLVPTVIAQLFGMNSLASIVALFSTSNFLGNLLGTPLAGLILETSKFNGKINWTSALSVGGGLELFGTTFGFLALYLVKKRKEKKTVVYPVKEKEEEKVFKTINRVNKSNFYD</sequence>
<accession>A0AAD5XWF2</accession>
<keyword evidence="3" id="KW-1133">Transmembrane helix</keyword>
<feature type="transmembrane region" description="Helical" evidence="3">
    <location>
        <begin position="112"/>
        <end position="133"/>
    </location>
</feature>
<dbReference type="EMBL" id="JADGJW010000215">
    <property type="protein sequence ID" value="KAJ3221679.1"/>
    <property type="molecule type" value="Genomic_DNA"/>
</dbReference>
<protein>
    <recommendedName>
        <fullName evidence="4">Major facilitator superfamily (MFS) profile domain-containing protein</fullName>
    </recommendedName>
</protein>
<feature type="transmembrane region" description="Helical" evidence="3">
    <location>
        <begin position="362"/>
        <end position="384"/>
    </location>
</feature>
<name>A0AAD5XWF2_9FUNG</name>
<dbReference type="Proteomes" id="UP001211065">
    <property type="component" value="Unassembled WGS sequence"/>
</dbReference>
<evidence type="ECO:0000313" key="5">
    <source>
        <dbReference type="EMBL" id="KAJ3221679.1"/>
    </source>
</evidence>
<comment type="caution">
    <text evidence="5">The sequence shown here is derived from an EMBL/GenBank/DDBJ whole genome shotgun (WGS) entry which is preliminary data.</text>
</comment>
<feature type="transmembrane region" description="Helical" evidence="3">
    <location>
        <begin position="139"/>
        <end position="162"/>
    </location>
</feature>
<evidence type="ECO:0000313" key="6">
    <source>
        <dbReference type="Proteomes" id="UP001211065"/>
    </source>
</evidence>
<dbReference type="InterPro" id="IPR020846">
    <property type="entry name" value="MFS_dom"/>
</dbReference>
<comment type="subcellular location">
    <subcellularLocation>
        <location evidence="1">Membrane</location>
        <topology evidence="1">Multi-pass membrane protein</topology>
    </subcellularLocation>
</comment>
<keyword evidence="6" id="KW-1185">Reference proteome</keyword>
<feature type="transmembrane region" description="Helical" evidence="3">
    <location>
        <begin position="273"/>
        <end position="294"/>
    </location>
</feature>
<dbReference type="InterPro" id="IPR011701">
    <property type="entry name" value="MFS"/>
</dbReference>
<dbReference type="GO" id="GO:0016020">
    <property type="term" value="C:membrane"/>
    <property type="evidence" value="ECO:0007669"/>
    <property type="project" value="UniProtKB-SubCell"/>
</dbReference>
<organism evidence="5 6">
    <name type="scientific">Clydaea vesicula</name>
    <dbReference type="NCBI Taxonomy" id="447962"/>
    <lineage>
        <taxon>Eukaryota</taxon>
        <taxon>Fungi</taxon>
        <taxon>Fungi incertae sedis</taxon>
        <taxon>Chytridiomycota</taxon>
        <taxon>Chytridiomycota incertae sedis</taxon>
        <taxon>Chytridiomycetes</taxon>
        <taxon>Lobulomycetales</taxon>
        <taxon>Lobulomycetaceae</taxon>
        <taxon>Clydaea</taxon>
    </lineage>
</organism>
<gene>
    <name evidence="5" type="ORF">HK099_003235</name>
</gene>
<evidence type="ECO:0000259" key="4">
    <source>
        <dbReference type="PROSITE" id="PS50850"/>
    </source>
</evidence>
<feature type="transmembrane region" description="Helical" evidence="3">
    <location>
        <begin position="328"/>
        <end position="350"/>
    </location>
</feature>
<dbReference type="Gene3D" id="1.20.1250.20">
    <property type="entry name" value="MFS general substrate transporter like domains"/>
    <property type="match status" value="2"/>
</dbReference>
<proteinExistence type="inferred from homology"/>
<feature type="transmembrane region" description="Helical" evidence="3">
    <location>
        <begin position="202"/>
        <end position="222"/>
    </location>
</feature>
<feature type="transmembrane region" description="Helical" evidence="3">
    <location>
        <begin position="301"/>
        <end position="322"/>
    </location>
</feature>
<dbReference type="InterPro" id="IPR036259">
    <property type="entry name" value="MFS_trans_sf"/>
</dbReference>
<dbReference type="InterPro" id="IPR050327">
    <property type="entry name" value="Proton-linked_MCT"/>
</dbReference>
<comment type="similarity">
    <text evidence="2">Belongs to the major facilitator superfamily. Monocarboxylate porter (TC 2.A.1.13) family.</text>
</comment>
<feature type="transmembrane region" description="Helical" evidence="3">
    <location>
        <begin position="396"/>
        <end position="421"/>
    </location>
</feature>
<keyword evidence="3" id="KW-0472">Membrane</keyword>
<keyword evidence="3" id="KW-0812">Transmembrane</keyword>
<feature type="transmembrane region" description="Helical" evidence="3">
    <location>
        <begin position="234"/>
        <end position="261"/>
    </location>
</feature>
<dbReference type="Pfam" id="PF07690">
    <property type="entry name" value="MFS_1"/>
    <property type="match status" value="1"/>
</dbReference>
<dbReference type="PANTHER" id="PTHR11360">
    <property type="entry name" value="MONOCARBOXYLATE TRANSPORTER"/>
    <property type="match status" value="1"/>
</dbReference>
<feature type="transmembrane region" description="Helical" evidence="3">
    <location>
        <begin position="77"/>
        <end position="100"/>
    </location>
</feature>
<evidence type="ECO:0000256" key="1">
    <source>
        <dbReference type="ARBA" id="ARBA00004141"/>
    </source>
</evidence>
<evidence type="ECO:0000256" key="3">
    <source>
        <dbReference type="SAM" id="Phobius"/>
    </source>
</evidence>